<dbReference type="EMBL" id="JACJII010000001">
    <property type="protein sequence ID" value="MBA9003232.1"/>
    <property type="molecule type" value="Genomic_DNA"/>
</dbReference>
<keyword evidence="2" id="KW-1133">Transmembrane helix</keyword>
<proteinExistence type="predicted"/>
<dbReference type="AlphaFoldDB" id="A0A7W3MWR6"/>
<sequence length="87" mass="9690">MLTMAVRLGDNYWLLLGPALVALALATWLVLTVRAARRRVPHPERMHGDSPHRGPVQGGTIQGDPGQRNANEKGFEPSEETIEPRRR</sequence>
<organism evidence="3 4">
    <name type="scientific">Thermomonospora cellulosilytica</name>
    <dbReference type="NCBI Taxonomy" id="1411118"/>
    <lineage>
        <taxon>Bacteria</taxon>
        <taxon>Bacillati</taxon>
        <taxon>Actinomycetota</taxon>
        <taxon>Actinomycetes</taxon>
        <taxon>Streptosporangiales</taxon>
        <taxon>Thermomonosporaceae</taxon>
        <taxon>Thermomonospora</taxon>
    </lineage>
</organism>
<comment type="caution">
    <text evidence="3">The sequence shown here is derived from an EMBL/GenBank/DDBJ whole genome shotgun (WGS) entry which is preliminary data.</text>
</comment>
<evidence type="ECO:0000256" key="1">
    <source>
        <dbReference type="SAM" id="MobiDB-lite"/>
    </source>
</evidence>
<dbReference type="Proteomes" id="UP000539313">
    <property type="component" value="Unassembled WGS sequence"/>
</dbReference>
<protein>
    <submittedName>
        <fullName evidence="3">Uncharacterized protein</fullName>
    </submittedName>
</protein>
<evidence type="ECO:0000256" key="2">
    <source>
        <dbReference type="SAM" id="Phobius"/>
    </source>
</evidence>
<accession>A0A7W3MWR6</accession>
<gene>
    <name evidence="3" type="ORF">HNR21_002114</name>
</gene>
<feature type="compositionally biased region" description="Basic and acidic residues" evidence="1">
    <location>
        <begin position="70"/>
        <end position="87"/>
    </location>
</feature>
<evidence type="ECO:0000313" key="4">
    <source>
        <dbReference type="Proteomes" id="UP000539313"/>
    </source>
</evidence>
<name>A0A7W3MWR6_9ACTN</name>
<keyword evidence="2" id="KW-0812">Transmembrane</keyword>
<feature type="compositionally biased region" description="Basic and acidic residues" evidence="1">
    <location>
        <begin position="41"/>
        <end position="52"/>
    </location>
</feature>
<evidence type="ECO:0000313" key="3">
    <source>
        <dbReference type="EMBL" id="MBA9003232.1"/>
    </source>
</evidence>
<dbReference type="RefSeq" id="WP_119726989.1">
    <property type="nucleotide sequence ID" value="NZ_JACJII010000001.1"/>
</dbReference>
<reference evidence="3 4" key="1">
    <citation type="submission" date="2020-08" db="EMBL/GenBank/DDBJ databases">
        <title>Sequencing the genomes of 1000 actinobacteria strains.</title>
        <authorList>
            <person name="Klenk H.-P."/>
        </authorList>
    </citation>
    <scope>NUCLEOTIDE SEQUENCE [LARGE SCALE GENOMIC DNA]</scope>
    <source>
        <strain evidence="3 4">DSM 45823</strain>
    </source>
</reference>
<feature type="transmembrane region" description="Helical" evidence="2">
    <location>
        <begin position="12"/>
        <end position="36"/>
    </location>
</feature>
<feature type="region of interest" description="Disordered" evidence="1">
    <location>
        <begin position="39"/>
        <end position="87"/>
    </location>
</feature>
<keyword evidence="2" id="KW-0472">Membrane</keyword>
<keyword evidence="4" id="KW-1185">Reference proteome</keyword>